<comment type="caution">
    <text evidence="2">The sequence shown here is derived from an EMBL/GenBank/DDBJ whole genome shotgun (WGS) entry which is preliminary data.</text>
</comment>
<feature type="domain" description="AMP-dependent synthetase/ligase" evidence="1">
    <location>
        <begin position="8"/>
        <end position="395"/>
    </location>
</feature>
<name>A0ABU5VZX1_9BACT</name>
<proteinExistence type="predicted"/>
<dbReference type="Pfam" id="PF00501">
    <property type="entry name" value="AMP-binding"/>
    <property type="match status" value="1"/>
</dbReference>
<sequence>MNIAHRLTENAKLFPDKVAVKVPHFNKKTKVYEYESLTFRELDVRSNKFATGLQKLGLQKGDKTLLFLRPSLDFSAMTFALFKLGVVPVFIDPGMGRENLLKCIKECAPVGLIAEKEVHFIRMLFRSTFKSVRFNVTNGKRTWGKMISISKMKAERTQLFKSVHFSPDDQAAILFTSGGTGAPKGVVYSHNIFDQQTNILKELYSLTPDDIDLPGFPLFSLFTIAMGMTSCIPDMDPSKPGQCDPKKLYQNIVDNKPTFMAGSPAIWERVADYCSQNGLTLPSVKYLVMFGAPVSTLIHKKFKAILPNGTTYTPYGATEALPVSNISGDFILKNTVLLSENGKGTCIGKVVPGTVVKIIKITDSVIDQMSDAKVLPINEIGEIIVKGPTVTKEYLHLPEKTREAKIYEGQEVWHRMGDMGFFDENQNLWFLGRKAHRVETREGMMTPISCEAIFNKHPAVKRSALVGLGVLGKQTPAIVVERKDGQFLSGKERSIFESELLSLSKKFPHTANIHKVYLSKHFPVDVRHNIKIDRTKLKEEIEGHEIN</sequence>
<organism evidence="2 3">
    <name type="scientific">Bacteriovorax antarcticus</name>
    <dbReference type="NCBI Taxonomy" id="3088717"/>
    <lineage>
        <taxon>Bacteria</taxon>
        <taxon>Pseudomonadati</taxon>
        <taxon>Bdellovibrionota</taxon>
        <taxon>Bacteriovoracia</taxon>
        <taxon>Bacteriovoracales</taxon>
        <taxon>Bacteriovoracaceae</taxon>
        <taxon>Bacteriovorax</taxon>
    </lineage>
</organism>
<dbReference type="PANTHER" id="PTHR43767">
    <property type="entry name" value="LONG-CHAIN-FATTY-ACID--COA LIGASE"/>
    <property type="match status" value="1"/>
</dbReference>
<dbReference type="Proteomes" id="UP001302274">
    <property type="component" value="Unassembled WGS sequence"/>
</dbReference>
<dbReference type="InterPro" id="IPR000873">
    <property type="entry name" value="AMP-dep_synth/lig_dom"/>
</dbReference>
<protein>
    <submittedName>
        <fullName evidence="2">Fatty acid CoA ligase family protein</fullName>
    </submittedName>
</protein>
<dbReference type="SUPFAM" id="SSF56801">
    <property type="entry name" value="Acetyl-CoA synthetase-like"/>
    <property type="match status" value="1"/>
</dbReference>
<evidence type="ECO:0000259" key="1">
    <source>
        <dbReference type="Pfam" id="PF00501"/>
    </source>
</evidence>
<dbReference type="PANTHER" id="PTHR43767:SF1">
    <property type="entry name" value="NONRIBOSOMAL PEPTIDE SYNTHASE PES1 (EUROFUNG)-RELATED"/>
    <property type="match status" value="1"/>
</dbReference>
<evidence type="ECO:0000313" key="2">
    <source>
        <dbReference type="EMBL" id="MEA9358612.1"/>
    </source>
</evidence>
<keyword evidence="2" id="KW-0436">Ligase</keyword>
<dbReference type="NCBIfam" id="NF006754">
    <property type="entry name" value="PRK09274.1"/>
    <property type="match status" value="1"/>
</dbReference>
<dbReference type="GO" id="GO:0016874">
    <property type="term" value="F:ligase activity"/>
    <property type="evidence" value="ECO:0007669"/>
    <property type="project" value="UniProtKB-KW"/>
</dbReference>
<gene>
    <name evidence="2" type="ORF">SHI21_20410</name>
</gene>
<dbReference type="RefSeq" id="WP_323579098.1">
    <property type="nucleotide sequence ID" value="NZ_JAYGJQ010000004.1"/>
</dbReference>
<evidence type="ECO:0000313" key="3">
    <source>
        <dbReference type="Proteomes" id="UP001302274"/>
    </source>
</evidence>
<accession>A0ABU5VZX1</accession>
<dbReference type="EMBL" id="JAYGJQ010000004">
    <property type="protein sequence ID" value="MEA9358612.1"/>
    <property type="molecule type" value="Genomic_DNA"/>
</dbReference>
<dbReference type="InterPro" id="IPR050237">
    <property type="entry name" value="ATP-dep_AMP-bd_enzyme"/>
</dbReference>
<reference evidence="2 3" key="1">
    <citation type="submission" date="2023-11" db="EMBL/GenBank/DDBJ databases">
        <title>A Novel Polar Bacteriovorax (B. antarcticus) Isolated from the Biocrust in Antarctica.</title>
        <authorList>
            <person name="Mun W."/>
            <person name="Choi S.Y."/>
            <person name="Mitchell R.J."/>
        </authorList>
    </citation>
    <scope>NUCLEOTIDE SEQUENCE [LARGE SCALE GENOMIC DNA]</scope>
    <source>
        <strain evidence="2 3">PP10</strain>
    </source>
</reference>
<dbReference type="Gene3D" id="3.40.50.12780">
    <property type="entry name" value="N-terminal domain of ligase-like"/>
    <property type="match status" value="1"/>
</dbReference>
<dbReference type="InterPro" id="IPR042099">
    <property type="entry name" value="ANL_N_sf"/>
</dbReference>
<keyword evidence="3" id="KW-1185">Reference proteome</keyword>